<keyword evidence="4" id="KW-1185">Reference proteome</keyword>
<dbReference type="PANTHER" id="PTHR46093:SF18">
    <property type="entry name" value="FIBRONECTIN TYPE-III DOMAIN-CONTAINING PROTEIN"/>
    <property type="match status" value="1"/>
</dbReference>
<keyword evidence="2" id="KW-0677">Repeat</keyword>
<reference evidence="3" key="1">
    <citation type="submission" date="2021-02" db="EMBL/GenBank/DDBJ databases">
        <authorList>
            <person name="Dougan E. K."/>
            <person name="Rhodes N."/>
            <person name="Thang M."/>
            <person name="Chan C."/>
        </authorList>
    </citation>
    <scope>NUCLEOTIDE SEQUENCE</scope>
</reference>
<sequence length="415" mass="44832">MAQLGQLSQFLDSQERIERIENGILPAVFSGLLAAPGQRYIQAAEPMAGKSHVFARLALLGTSWAQASWLELQAGGFLPGRAYHGGAWSSQADGFYVFGGWDGSHGGRLGDLRLYERQANRWQQLSPSGFAPAAREGHTAVWSPSDDGLYIFGGNGVSGQAYGLYLYKREANQWLQLSPGGSAPDRHLHAAAWSPAADGFYVFGGYGYNSLSGGLSRLNDLHLYDRQANRWQLLSPSGSPPSARTWHAAAWSPAADGLYVFGGQGFDATMTVGRLNDLYLYERQADRWLQVSPSGSPPSARDGHAMVWSPAADGLFIFGGDGGSGPLSDLHLYERQADRWLQLSPSGAPSGRWGHVASLSPRDALYVFGGYNGSTGGVLSDLYVYEYEALSRGTRGWKIEIGHVLVLGLFLVLAR</sequence>
<evidence type="ECO:0000313" key="4">
    <source>
        <dbReference type="Proteomes" id="UP000604046"/>
    </source>
</evidence>
<organism evidence="3 4">
    <name type="scientific">Symbiodinium natans</name>
    <dbReference type="NCBI Taxonomy" id="878477"/>
    <lineage>
        <taxon>Eukaryota</taxon>
        <taxon>Sar</taxon>
        <taxon>Alveolata</taxon>
        <taxon>Dinophyceae</taxon>
        <taxon>Suessiales</taxon>
        <taxon>Symbiodiniaceae</taxon>
        <taxon>Symbiodinium</taxon>
    </lineage>
</organism>
<evidence type="ECO:0000256" key="1">
    <source>
        <dbReference type="ARBA" id="ARBA00022441"/>
    </source>
</evidence>
<evidence type="ECO:0000313" key="3">
    <source>
        <dbReference type="EMBL" id="CAE6958812.1"/>
    </source>
</evidence>
<dbReference type="InterPro" id="IPR015915">
    <property type="entry name" value="Kelch-typ_b-propeller"/>
</dbReference>
<dbReference type="EMBL" id="CAJNDS010000107">
    <property type="protein sequence ID" value="CAE6958812.1"/>
    <property type="molecule type" value="Genomic_DNA"/>
</dbReference>
<dbReference type="OrthoDB" id="10251809at2759"/>
<dbReference type="SUPFAM" id="SSF117281">
    <property type="entry name" value="Kelch motif"/>
    <property type="match status" value="2"/>
</dbReference>
<comment type="caution">
    <text evidence="3">The sequence shown here is derived from an EMBL/GenBank/DDBJ whole genome shotgun (WGS) entry which is preliminary data.</text>
</comment>
<keyword evidence="1" id="KW-0880">Kelch repeat</keyword>
<dbReference type="AlphaFoldDB" id="A0A812HRJ9"/>
<dbReference type="PANTHER" id="PTHR46093">
    <property type="entry name" value="ACYL-COA-BINDING DOMAIN-CONTAINING PROTEIN 5"/>
    <property type="match status" value="1"/>
</dbReference>
<dbReference type="Proteomes" id="UP000604046">
    <property type="component" value="Unassembled WGS sequence"/>
</dbReference>
<accession>A0A812HRJ9</accession>
<dbReference type="Gene3D" id="2.120.10.80">
    <property type="entry name" value="Kelch-type beta propeller"/>
    <property type="match status" value="2"/>
</dbReference>
<protein>
    <submittedName>
        <fullName evidence="3">Lztr1 protein</fullName>
    </submittedName>
</protein>
<name>A0A812HRJ9_9DINO</name>
<proteinExistence type="predicted"/>
<evidence type="ECO:0000256" key="2">
    <source>
        <dbReference type="ARBA" id="ARBA00022737"/>
    </source>
</evidence>
<dbReference type="Pfam" id="PF24681">
    <property type="entry name" value="Kelch_KLHDC2_KLHL20_DRC7"/>
    <property type="match status" value="1"/>
</dbReference>
<gene>
    <name evidence="3" type="primary">Lztr1</name>
    <name evidence="3" type="ORF">SNAT2548_LOCUS1863</name>
</gene>